<feature type="region of interest" description="Disordered" evidence="1">
    <location>
        <begin position="212"/>
        <end position="253"/>
    </location>
</feature>
<dbReference type="OrthoDB" id="778913at2759"/>
<comment type="caution">
    <text evidence="2">The sequence shown here is derived from an EMBL/GenBank/DDBJ whole genome shotgun (WGS) entry which is preliminary data.</text>
</comment>
<protein>
    <submittedName>
        <fullName evidence="2">Uncharacterized protein</fullName>
    </submittedName>
</protein>
<dbReference type="AlphaFoldDB" id="A0A7J7CQ68"/>
<name>A0A7J7CQ68_TRIWF</name>
<organism evidence="2 3">
    <name type="scientific">Tripterygium wilfordii</name>
    <name type="common">Thunder God vine</name>
    <dbReference type="NCBI Taxonomy" id="458696"/>
    <lineage>
        <taxon>Eukaryota</taxon>
        <taxon>Viridiplantae</taxon>
        <taxon>Streptophyta</taxon>
        <taxon>Embryophyta</taxon>
        <taxon>Tracheophyta</taxon>
        <taxon>Spermatophyta</taxon>
        <taxon>Magnoliopsida</taxon>
        <taxon>eudicotyledons</taxon>
        <taxon>Gunneridae</taxon>
        <taxon>Pentapetalae</taxon>
        <taxon>rosids</taxon>
        <taxon>fabids</taxon>
        <taxon>Celastrales</taxon>
        <taxon>Celastraceae</taxon>
        <taxon>Tripterygium</taxon>
    </lineage>
</organism>
<evidence type="ECO:0000313" key="3">
    <source>
        <dbReference type="Proteomes" id="UP000593562"/>
    </source>
</evidence>
<sequence length="313" mass="35323">MACERKLGNCSFFREEEDEEQDEDALSLSDLPINLIKEDNNKSNADEESRPLIKSEDDFYFRSLSRESEMCAADDVFFHGQILPLRHSISSESDLTKFKPLNLNAINCLSGSESMDHFGSLGGFNSFSSKSSSIKSHYSSSSTSSSSTTTARNPKPRIRNQFHTHPSPKPQIRVSTTPTISNRSRKSTIWEFFRPGLVPIPGIELQDLKIRSSVSRNRSSESSNNNINRREKIRSSTGHSEQSTNMEKQRKQKKHMFLSGCSCSVGTVKPVQQKIIVLKSSCEDNNHNIKGSARESKEGREKPLQELKMKKKK</sequence>
<keyword evidence="3" id="KW-1185">Reference proteome</keyword>
<evidence type="ECO:0000313" key="2">
    <source>
        <dbReference type="EMBL" id="KAF5736204.1"/>
    </source>
</evidence>
<accession>A0A7J7CQ68</accession>
<feature type="compositionally biased region" description="Polar residues" evidence="1">
    <location>
        <begin position="237"/>
        <end position="246"/>
    </location>
</feature>
<dbReference type="FunCoup" id="A0A7J7CQ68">
    <property type="interactions" value="80"/>
</dbReference>
<dbReference type="PANTHER" id="PTHR33922:SF2">
    <property type="entry name" value="OS07G0589600 PROTEIN"/>
    <property type="match status" value="1"/>
</dbReference>
<proteinExistence type="predicted"/>
<dbReference type="Proteomes" id="UP000593562">
    <property type="component" value="Unassembled WGS sequence"/>
</dbReference>
<dbReference type="EMBL" id="JAAARO010000014">
    <property type="protein sequence ID" value="KAF5736204.1"/>
    <property type="molecule type" value="Genomic_DNA"/>
</dbReference>
<evidence type="ECO:0000256" key="1">
    <source>
        <dbReference type="SAM" id="MobiDB-lite"/>
    </source>
</evidence>
<feature type="compositionally biased region" description="Low complexity" evidence="1">
    <location>
        <begin position="212"/>
        <end position="227"/>
    </location>
</feature>
<gene>
    <name evidence="2" type="ORF">HS088_TW14G00340</name>
</gene>
<dbReference type="InParanoid" id="A0A7J7CQ68"/>
<feature type="region of interest" description="Disordered" evidence="1">
    <location>
        <begin position="282"/>
        <end position="313"/>
    </location>
</feature>
<reference evidence="2 3" key="1">
    <citation type="journal article" date="2020" name="Nat. Commun.">
        <title>Genome of Tripterygium wilfordii and identification of cytochrome P450 involved in triptolide biosynthesis.</title>
        <authorList>
            <person name="Tu L."/>
            <person name="Su P."/>
            <person name="Zhang Z."/>
            <person name="Gao L."/>
            <person name="Wang J."/>
            <person name="Hu T."/>
            <person name="Zhou J."/>
            <person name="Zhang Y."/>
            <person name="Zhao Y."/>
            <person name="Liu Y."/>
            <person name="Song Y."/>
            <person name="Tong Y."/>
            <person name="Lu Y."/>
            <person name="Yang J."/>
            <person name="Xu C."/>
            <person name="Jia M."/>
            <person name="Peters R.J."/>
            <person name="Huang L."/>
            <person name="Gao W."/>
        </authorList>
    </citation>
    <scope>NUCLEOTIDE SEQUENCE [LARGE SCALE GENOMIC DNA]</scope>
    <source>
        <strain evidence="3">cv. XIE 37</strain>
        <tissue evidence="2">Leaf</tissue>
    </source>
</reference>
<dbReference type="PANTHER" id="PTHR33922">
    <property type="entry name" value="OS01G0888066 PROTEIN-RELATED"/>
    <property type="match status" value="1"/>
</dbReference>
<feature type="region of interest" description="Disordered" evidence="1">
    <location>
        <begin position="135"/>
        <end position="181"/>
    </location>
</feature>
<feature type="compositionally biased region" description="Low complexity" evidence="1">
    <location>
        <begin position="135"/>
        <end position="150"/>
    </location>
</feature>